<keyword evidence="3" id="KW-1185">Reference proteome</keyword>
<reference evidence="2 3" key="1">
    <citation type="submission" date="2019-12" db="EMBL/GenBank/DDBJ databases">
        <title>Nitratireductor arenosus sp. nov., Isolated from sea sand, Jeju island, South Korea.</title>
        <authorList>
            <person name="Kim W."/>
        </authorList>
    </citation>
    <scope>NUCLEOTIDE SEQUENCE [LARGE SCALE GENOMIC DNA]</scope>
    <source>
        <strain evidence="2 3">CAU 1489</strain>
    </source>
</reference>
<organism evidence="2 3">
    <name type="scientific">Nitratireductor arenosus</name>
    <dbReference type="NCBI Taxonomy" id="2682096"/>
    <lineage>
        <taxon>Bacteria</taxon>
        <taxon>Pseudomonadati</taxon>
        <taxon>Pseudomonadota</taxon>
        <taxon>Alphaproteobacteria</taxon>
        <taxon>Hyphomicrobiales</taxon>
        <taxon>Phyllobacteriaceae</taxon>
        <taxon>Nitratireductor</taxon>
    </lineage>
</organism>
<dbReference type="InterPro" id="IPR010321">
    <property type="entry name" value="DUF922"/>
</dbReference>
<proteinExistence type="predicted"/>
<name>A0A844QF49_9HYPH</name>
<dbReference type="AlphaFoldDB" id="A0A844QF49"/>
<dbReference type="Pfam" id="PF06037">
    <property type="entry name" value="DUF922"/>
    <property type="match status" value="1"/>
</dbReference>
<protein>
    <submittedName>
        <fullName evidence="2">DUF922 domain-containing protein</fullName>
    </submittedName>
</protein>
<dbReference type="EMBL" id="WPHG01000001">
    <property type="protein sequence ID" value="MVA96419.1"/>
    <property type="molecule type" value="Genomic_DNA"/>
</dbReference>
<sequence>MRGHRRNTAVSGTPPRWLLAAALLLVAIAPSASWAGDDTRITQRYYFISGRSHAELLASVRRNAPRAGSAYGIGFIDFYPRYTLAPTAKGCRIDKAEVGLRIVLRLPRWNGAKDTPRSVRRLADRFERAIKAHEFQHVRIAKRHASRMARQLARLKPAGDCRKLRDTAQALIDRHKQAHRASQAAFDRRTRKAIKRLL</sequence>
<gene>
    <name evidence="2" type="ORF">GN330_04060</name>
</gene>
<evidence type="ECO:0000256" key="1">
    <source>
        <dbReference type="SAM" id="SignalP"/>
    </source>
</evidence>
<comment type="caution">
    <text evidence="2">The sequence shown here is derived from an EMBL/GenBank/DDBJ whole genome shotgun (WGS) entry which is preliminary data.</text>
</comment>
<dbReference type="Proteomes" id="UP000463224">
    <property type="component" value="Unassembled WGS sequence"/>
</dbReference>
<evidence type="ECO:0000313" key="2">
    <source>
        <dbReference type="EMBL" id="MVA96419.1"/>
    </source>
</evidence>
<evidence type="ECO:0000313" key="3">
    <source>
        <dbReference type="Proteomes" id="UP000463224"/>
    </source>
</evidence>
<dbReference type="RefSeq" id="WP_156711362.1">
    <property type="nucleotide sequence ID" value="NZ_WPHG01000001.1"/>
</dbReference>
<feature type="signal peptide" evidence="1">
    <location>
        <begin position="1"/>
        <end position="35"/>
    </location>
</feature>
<feature type="chain" id="PRO_5032810191" evidence="1">
    <location>
        <begin position="36"/>
        <end position="198"/>
    </location>
</feature>
<keyword evidence="1" id="KW-0732">Signal</keyword>
<accession>A0A844QF49</accession>